<evidence type="ECO:0000256" key="10">
    <source>
        <dbReference type="SAM" id="MobiDB-lite"/>
    </source>
</evidence>
<comment type="subcellular location">
    <subcellularLocation>
        <location evidence="2">Golgi apparatus membrane</location>
        <topology evidence="2">Multi-pass membrane protein</topology>
    </subcellularLocation>
</comment>
<evidence type="ECO:0000256" key="11">
    <source>
        <dbReference type="SAM" id="Phobius"/>
    </source>
</evidence>
<feature type="domain" description="VTT" evidence="12">
    <location>
        <begin position="154"/>
        <end position="267"/>
    </location>
</feature>
<gene>
    <name evidence="13" type="ORF">OH76DRAFT_178808</name>
</gene>
<comment type="function">
    <text evidence="1">Golgi membrane protein involved in vesicular trafficking and spindle migration.</text>
</comment>
<dbReference type="AlphaFoldDB" id="A0A371CNG7"/>
<keyword evidence="7 11" id="KW-1133">Transmembrane helix</keyword>
<comment type="similarity">
    <text evidence="3">Belongs to the TVP38/TMEM64 family.</text>
</comment>
<feature type="transmembrane region" description="Helical" evidence="11">
    <location>
        <begin position="165"/>
        <end position="189"/>
    </location>
</feature>
<dbReference type="InterPro" id="IPR051076">
    <property type="entry name" value="Golgi_membrane_TVP38/TMEM64"/>
</dbReference>
<accession>A0A371CNG7</accession>
<evidence type="ECO:0000313" key="14">
    <source>
        <dbReference type="Proteomes" id="UP000256964"/>
    </source>
</evidence>
<feature type="region of interest" description="Disordered" evidence="10">
    <location>
        <begin position="1"/>
        <end position="33"/>
    </location>
</feature>
<dbReference type="Proteomes" id="UP000256964">
    <property type="component" value="Unassembled WGS sequence"/>
</dbReference>
<reference evidence="13 14" key="1">
    <citation type="journal article" date="2018" name="Biotechnol. Biofuels">
        <title>Integrative visual omics of the white-rot fungus Polyporus brumalis exposes the biotechnological potential of its oxidative enzymes for delignifying raw plant biomass.</title>
        <authorList>
            <person name="Miyauchi S."/>
            <person name="Rancon A."/>
            <person name="Drula E."/>
            <person name="Hage H."/>
            <person name="Chaduli D."/>
            <person name="Favel A."/>
            <person name="Grisel S."/>
            <person name="Henrissat B."/>
            <person name="Herpoel-Gimbert I."/>
            <person name="Ruiz-Duenas F.J."/>
            <person name="Chevret D."/>
            <person name="Hainaut M."/>
            <person name="Lin J."/>
            <person name="Wang M."/>
            <person name="Pangilinan J."/>
            <person name="Lipzen A."/>
            <person name="Lesage-Meessen L."/>
            <person name="Navarro D."/>
            <person name="Riley R."/>
            <person name="Grigoriev I.V."/>
            <person name="Zhou S."/>
            <person name="Raouche S."/>
            <person name="Rosso M.N."/>
        </authorList>
    </citation>
    <scope>NUCLEOTIDE SEQUENCE [LARGE SCALE GENOMIC DNA]</scope>
    <source>
        <strain evidence="13 14">BRFM 1820</strain>
    </source>
</reference>
<dbReference type="EMBL" id="KZ857500">
    <property type="protein sequence ID" value="RDX41840.1"/>
    <property type="molecule type" value="Genomic_DNA"/>
</dbReference>
<keyword evidence="8" id="KW-0333">Golgi apparatus</keyword>
<dbReference type="GO" id="GO:0000139">
    <property type="term" value="C:Golgi membrane"/>
    <property type="evidence" value="ECO:0007669"/>
    <property type="project" value="UniProtKB-SubCell"/>
</dbReference>
<dbReference type="PANTHER" id="PTHR47549:SF2">
    <property type="entry name" value="GOLGI APPARATUS MEMBRANE PROTEIN TVP38"/>
    <property type="match status" value="1"/>
</dbReference>
<evidence type="ECO:0000256" key="8">
    <source>
        <dbReference type="ARBA" id="ARBA00023034"/>
    </source>
</evidence>
<name>A0A371CNG7_9APHY</name>
<dbReference type="InterPro" id="IPR032816">
    <property type="entry name" value="VTT_dom"/>
</dbReference>
<keyword evidence="14" id="KW-1185">Reference proteome</keyword>
<feature type="transmembrane region" description="Helical" evidence="11">
    <location>
        <begin position="95"/>
        <end position="114"/>
    </location>
</feature>
<evidence type="ECO:0000256" key="2">
    <source>
        <dbReference type="ARBA" id="ARBA00004653"/>
    </source>
</evidence>
<sequence>MASRDLNRYQAPRPTPAVHAYPPPRGPPLGVSRPVSVYPDRSTLELDKRVGVDYRAVMRTPSPTHSEAEALSGKTRTCNLKKYLKPEFYKSARNIFTVIVTLVIIGGLIAFVVLEQQILDALSPAAKWLRETPGAWLIPIAIMIVMSFPPLFGHEFVALFCGDVWGLWVGFAIVAAGTIVGELATYFTFRYCCRGRNEKSEKSSLQYALLSEVIRQGGLKMTIMVRYSAIPAHLMTAIFASVGINLQTFLIAAFLALPKQFASVYFGVAENSGAPTDQNGNKSPSKTTKIIKILVLTATVIVTFVAMRYVNSRIDAIKNRVIYARRKARQTTVSGAGDASWSWVAFPQDEAEAQVRTPFMPLAQHESAQVAYHTKRTPQAHSSRV</sequence>
<dbReference type="STRING" id="139420.A0A371CNG7"/>
<proteinExistence type="inferred from homology"/>
<dbReference type="Pfam" id="PF09335">
    <property type="entry name" value="VTT_dom"/>
    <property type="match status" value="1"/>
</dbReference>
<evidence type="ECO:0000259" key="12">
    <source>
        <dbReference type="Pfam" id="PF09335"/>
    </source>
</evidence>
<feature type="transmembrane region" description="Helical" evidence="11">
    <location>
        <begin position="135"/>
        <end position="153"/>
    </location>
</feature>
<feature type="transmembrane region" description="Helical" evidence="11">
    <location>
        <begin position="234"/>
        <end position="257"/>
    </location>
</feature>
<evidence type="ECO:0000256" key="5">
    <source>
        <dbReference type="ARBA" id="ARBA00020673"/>
    </source>
</evidence>
<evidence type="ECO:0000256" key="7">
    <source>
        <dbReference type="ARBA" id="ARBA00022989"/>
    </source>
</evidence>
<keyword evidence="9 11" id="KW-0472">Membrane</keyword>
<evidence type="ECO:0000256" key="1">
    <source>
        <dbReference type="ARBA" id="ARBA00002978"/>
    </source>
</evidence>
<feature type="transmembrane region" description="Helical" evidence="11">
    <location>
        <begin position="290"/>
        <end position="310"/>
    </location>
</feature>
<dbReference type="OrthoDB" id="166803at2759"/>
<evidence type="ECO:0000256" key="4">
    <source>
        <dbReference type="ARBA" id="ARBA00013533"/>
    </source>
</evidence>
<evidence type="ECO:0000256" key="9">
    <source>
        <dbReference type="ARBA" id="ARBA00023136"/>
    </source>
</evidence>
<protein>
    <recommendedName>
        <fullName evidence="4">Golgi apparatus membrane protein TVP38</fullName>
    </recommendedName>
    <alternativeName>
        <fullName evidence="5">Golgi apparatus membrane protein tvp38</fullName>
    </alternativeName>
</protein>
<dbReference type="PANTHER" id="PTHR47549">
    <property type="entry name" value="GOLGI APPARATUS MEMBRANE PROTEIN TVP38-RELATED"/>
    <property type="match status" value="1"/>
</dbReference>
<evidence type="ECO:0000256" key="3">
    <source>
        <dbReference type="ARBA" id="ARBA00008640"/>
    </source>
</evidence>
<organism evidence="13 14">
    <name type="scientific">Lentinus brumalis</name>
    <dbReference type="NCBI Taxonomy" id="2498619"/>
    <lineage>
        <taxon>Eukaryota</taxon>
        <taxon>Fungi</taxon>
        <taxon>Dikarya</taxon>
        <taxon>Basidiomycota</taxon>
        <taxon>Agaricomycotina</taxon>
        <taxon>Agaricomycetes</taxon>
        <taxon>Polyporales</taxon>
        <taxon>Polyporaceae</taxon>
        <taxon>Lentinus</taxon>
    </lineage>
</organism>
<evidence type="ECO:0000313" key="13">
    <source>
        <dbReference type="EMBL" id="RDX41840.1"/>
    </source>
</evidence>
<evidence type="ECO:0000256" key="6">
    <source>
        <dbReference type="ARBA" id="ARBA00022692"/>
    </source>
</evidence>
<keyword evidence="6 11" id="KW-0812">Transmembrane</keyword>